<dbReference type="InterPro" id="IPR023346">
    <property type="entry name" value="Lysozyme-like_dom_sf"/>
</dbReference>
<sequence>MSGGFGLPIVNIAGPLAELGKSFGQGYDRAQAPELLRAALQAQGGGQAAPGTLGALGSPYGAPQQPALSALGEQPQARPISFASNTGPAGDYLATTRATESGGNDTAKNPTSTATGRYQFTGQTWAGLARKYPELGLTADGRTDPAQQEKAMQAFTNDNARVLTSKGIPITPGNLYVSHFLGEAGGPRFIAGAMSNPDAPASAFVDPKAVAANRSIFLNKDGSPKTAGEVYAERTSRYGGTRAPQQVASADPNAADMPAVGAQEAEFRILGQDAAQAPVAGSSGIPASAARAVGLPGAGGQARQIDPALLSRMLDNQFTAPIANQIIASQFKTGEDYAFTAVGDQFYRTNKRTGSVELVPGVSKPQTTVVAPGSTLVDQVTGRPLYSAAAKPESVAAGSRLVDPNTGREVYSAPDKPVSVAPGARLVNPNDGREVYAAPEKSATPSFVQMNGRLLLTDPDSGQARDVTPADLPQGYRPATPAERKSYGVNETTPLAIGPDGKPQSLGGQTINVNPGERAQDAAIGADYGKRFVEYQRGAGAAGSTLATITTMERAMNTPGFYSGTGGPARLAFNRGLESLGVKDKGSAAPAEVFDALSNRVILDGLGGSLGAGISNGDRDFIQRTAPDLAKTPEGNRQLLGLARSMAQRQKDVAQLARDYAKANGGRLDMGFDERLSEWAAANPLTPGGAPRAQGGQPQAGQPRQAAPQSQAAPVPAQAAPPRAPAMPQGQPAPSDLEAEARRRGLIR</sequence>
<dbReference type="EMBL" id="BPQG01000026">
    <property type="protein sequence ID" value="GJD43990.1"/>
    <property type="molecule type" value="Genomic_DNA"/>
</dbReference>
<dbReference type="Gene3D" id="1.10.530.10">
    <property type="match status" value="1"/>
</dbReference>
<evidence type="ECO:0000313" key="3">
    <source>
        <dbReference type="Proteomes" id="UP001055117"/>
    </source>
</evidence>
<feature type="region of interest" description="Disordered" evidence="1">
    <location>
        <begin position="46"/>
        <end position="116"/>
    </location>
</feature>
<evidence type="ECO:0000313" key="2">
    <source>
        <dbReference type="EMBL" id="GJD43990.1"/>
    </source>
</evidence>
<dbReference type="Proteomes" id="UP001055117">
    <property type="component" value="Unassembled WGS sequence"/>
</dbReference>
<feature type="region of interest" description="Disordered" evidence="1">
    <location>
        <begin position="682"/>
        <end position="748"/>
    </location>
</feature>
<feature type="compositionally biased region" description="Polar residues" evidence="1">
    <location>
        <begin position="96"/>
        <end position="116"/>
    </location>
</feature>
<feature type="compositionally biased region" description="Low complexity" evidence="1">
    <location>
        <begin position="687"/>
        <end position="734"/>
    </location>
</feature>
<feature type="region of interest" description="Disordered" evidence="1">
    <location>
        <begin position="458"/>
        <end position="506"/>
    </location>
</feature>
<dbReference type="SUPFAM" id="SSF53955">
    <property type="entry name" value="Lysozyme-like"/>
    <property type="match status" value="1"/>
</dbReference>
<proteinExistence type="predicted"/>
<comment type="caution">
    <text evidence="2">The sequence shown here is derived from an EMBL/GenBank/DDBJ whole genome shotgun (WGS) entry which is preliminary data.</text>
</comment>
<dbReference type="RefSeq" id="WP_238272044.1">
    <property type="nucleotide sequence ID" value="NZ_BPQG01000026.1"/>
</dbReference>
<reference evidence="2 3" key="1">
    <citation type="journal article" date="2021" name="Front. Microbiol.">
        <title>Comprehensive Comparative Genomics and Phenotyping of Methylobacterium Species.</title>
        <authorList>
            <person name="Alessa O."/>
            <person name="Ogura Y."/>
            <person name="Fujitani Y."/>
            <person name="Takami H."/>
            <person name="Hayashi T."/>
            <person name="Sahin N."/>
            <person name="Tani A."/>
        </authorList>
    </citation>
    <scope>NUCLEOTIDE SEQUENCE [LARGE SCALE GENOMIC DNA]</scope>
    <source>
        <strain evidence="2 3">DSM 23679</strain>
    </source>
</reference>
<protein>
    <submittedName>
        <fullName evidence="2">Uncharacterized protein</fullName>
    </submittedName>
</protein>
<evidence type="ECO:0000256" key="1">
    <source>
        <dbReference type="SAM" id="MobiDB-lite"/>
    </source>
</evidence>
<gene>
    <name evidence="2" type="ORF">AFCDBAGC_1852</name>
</gene>
<feature type="compositionally biased region" description="Basic and acidic residues" evidence="1">
    <location>
        <begin position="739"/>
        <end position="748"/>
    </location>
</feature>
<name>A0ABQ4QGL8_9HYPH</name>
<accession>A0ABQ4QGL8</accession>
<keyword evidence="3" id="KW-1185">Reference proteome</keyword>
<organism evidence="2 3">
    <name type="scientific">Methylobacterium cerastii</name>
    <dbReference type="NCBI Taxonomy" id="932741"/>
    <lineage>
        <taxon>Bacteria</taxon>
        <taxon>Pseudomonadati</taxon>
        <taxon>Pseudomonadota</taxon>
        <taxon>Alphaproteobacteria</taxon>
        <taxon>Hyphomicrobiales</taxon>
        <taxon>Methylobacteriaceae</taxon>
        <taxon>Methylobacterium</taxon>
    </lineage>
</organism>